<feature type="binding site" evidence="19">
    <location>
        <begin position="295"/>
        <end position="297"/>
    </location>
    <ligand>
        <name>GTP</name>
        <dbReference type="ChEBI" id="CHEBI:37565"/>
    </ligand>
</feature>
<evidence type="ECO:0000256" key="1">
    <source>
        <dbReference type="ARBA" id="ARBA00000141"/>
    </source>
</evidence>
<organism evidence="21 22">
    <name type="scientific">Coprococcus catus</name>
    <dbReference type="NCBI Taxonomy" id="116085"/>
    <lineage>
        <taxon>Bacteria</taxon>
        <taxon>Bacillati</taxon>
        <taxon>Bacillota</taxon>
        <taxon>Clostridia</taxon>
        <taxon>Lachnospirales</taxon>
        <taxon>Lachnospiraceae</taxon>
        <taxon>Coprococcus</taxon>
    </lineage>
</organism>
<dbReference type="InterPro" id="IPR016299">
    <property type="entry name" value="Riboflavin_synth_RibBA"/>
</dbReference>
<dbReference type="NCBIfam" id="NF006803">
    <property type="entry name" value="PRK09311.1"/>
    <property type="match status" value="1"/>
</dbReference>
<dbReference type="GO" id="GO:0009231">
    <property type="term" value="P:riboflavin biosynthetic process"/>
    <property type="evidence" value="ECO:0007669"/>
    <property type="project" value="UniProtKB-UniRule"/>
</dbReference>
<dbReference type="InterPro" id="IPR000926">
    <property type="entry name" value="RibA"/>
</dbReference>
<evidence type="ECO:0000256" key="7">
    <source>
        <dbReference type="ARBA" id="ARBA00022619"/>
    </source>
</evidence>
<dbReference type="RefSeq" id="WP_015513956.1">
    <property type="nucleotide sequence ID" value="NZ_JAQENQ010000001.1"/>
</dbReference>
<dbReference type="HAMAP" id="MF_01283">
    <property type="entry name" value="RibBA"/>
    <property type="match status" value="1"/>
</dbReference>
<keyword evidence="15 19" id="KW-0456">Lyase</keyword>
<reference evidence="21 22" key="1">
    <citation type="submission" date="2018-08" db="EMBL/GenBank/DDBJ databases">
        <title>A genome reference for cultivated species of the human gut microbiota.</title>
        <authorList>
            <person name="Zou Y."/>
            <person name="Xue W."/>
            <person name="Luo G."/>
        </authorList>
    </citation>
    <scope>NUCLEOTIDE SEQUENCE [LARGE SCALE GENOMIC DNA]</scope>
    <source>
        <strain evidence="21 22">AF45-17</strain>
    </source>
</reference>
<feature type="binding site" evidence="19">
    <location>
        <position position="143"/>
    </location>
    <ligand>
        <name>Mg(2+)</name>
        <dbReference type="ChEBI" id="CHEBI:18420"/>
        <label>2</label>
    </ligand>
</feature>
<feature type="binding site" evidence="19">
    <location>
        <position position="33"/>
    </location>
    <ligand>
        <name>D-ribulose 5-phosphate</name>
        <dbReference type="ChEBI" id="CHEBI:58121"/>
    </ligand>
</feature>
<comment type="similarity">
    <text evidence="19">In the C-terminal section; belongs to the GTP cyclohydrolase II family.</text>
</comment>
<dbReference type="NCBIfam" id="TIGR00506">
    <property type="entry name" value="ribB"/>
    <property type="match status" value="1"/>
</dbReference>
<feature type="domain" description="GTP cyclohydrolase II" evidence="20">
    <location>
        <begin position="208"/>
        <end position="373"/>
    </location>
</feature>
<dbReference type="Pfam" id="PF00926">
    <property type="entry name" value="DHBP_synthase"/>
    <property type="match status" value="1"/>
</dbReference>
<keyword evidence="12 19" id="KW-0460">Magnesium</keyword>
<dbReference type="NCBIfam" id="TIGR00505">
    <property type="entry name" value="ribA"/>
    <property type="match status" value="1"/>
</dbReference>
<dbReference type="InterPro" id="IPR017945">
    <property type="entry name" value="DHBP_synth_RibB-like_a/b_dom"/>
</dbReference>
<dbReference type="GO" id="GO:0000287">
    <property type="term" value="F:magnesium ion binding"/>
    <property type="evidence" value="ECO:0007669"/>
    <property type="project" value="UniProtKB-UniRule"/>
</dbReference>
<dbReference type="EC" id="4.1.99.12" evidence="19"/>
<evidence type="ECO:0000256" key="6">
    <source>
        <dbReference type="ARBA" id="ARBA00005520"/>
    </source>
</evidence>
<comment type="cofactor">
    <cofactor evidence="19">
        <name>Zn(2+)</name>
        <dbReference type="ChEBI" id="CHEBI:29105"/>
    </cofactor>
    <text evidence="19">Binds 1 zinc ion per subunit.</text>
</comment>
<evidence type="ECO:0000256" key="13">
    <source>
        <dbReference type="ARBA" id="ARBA00023134"/>
    </source>
</evidence>
<name>A0A3E2TGZ3_9FIRM</name>
<dbReference type="Proteomes" id="UP000260773">
    <property type="component" value="Unassembled WGS sequence"/>
</dbReference>
<evidence type="ECO:0000256" key="18">
    <source>
        <dbReference type="ARBA" id="ARBA00049295"/>
    </source>
</evidence>
<dbReference type="GO" id="GO:0030145">
    <property type="term" value="F:manganese ion binding"/>
    <property type="evidence" value="ECO:0007669"/>
    <property type="project" value="UniProtKB-UniRule"/>
</dbReference>
<feature type="site" description="Essential for DHBP synthase activity" evidence="19">
    <location>
        <position position="164"/>
    </location>
</feature>
<comment type="similarity">
    <text evidence="6 19">In the N-terminal section; belongs to the DHBP synthase family.</text>
</comment>
<comment type="pathway">
    <text evidence="4 19">Cofactor biosynthesis; riboflavin biosynthesis; 5-amino-6-(D-ribitylamino)uracil from GTP: step 1/4.</text>
</comment>
<evidence type="ECO:0000256" key="14">
    <source>
        <dbReference type="ARBA" id="ARBA00023211"/>
    </source>
</evidence>
<dbReference type="Pfam" id="PF00925">
    <property type="entry name" value="GTP_cyclohydro2"/>
    <property type="match status" value="1"/>
</dbReference>
<evidence type="ECO:0000256" key="4">
    <source>
        <dbReference type="ARBA" id="ARBA00004853"/>
    </source>
</evidence>
<keyword evidence="10 19" id="KW-0378">Hydrolase</keyword>
<evidence type="ECO:0000256" key="3">
    <source>
        <dbReference type="ARBA" id="ARBA00002284"/>
    </source>
</evidence>
<feature type="region of interest" description="GTP cyclohydrolase II" evidence="19">
    <location>
        <begin position="202"/>
        <end position="417"/>
    </location>
</feature>
<evidence type="ECO:0000256" key="11">
    <source>
        <dbReference type="ARBA" id="ARBA00022833"/>
    </source>
</evidence>
<feature type="binding site" evidence="19">
    <location>
        <begin position="140"/>
        <end position="144"/>
    </location>
    <ligand>
        <name>D-ribulose 5-phosphate</name>
        <dbReference type="ChEBI" id="CHEBI:58121"/>
    </ligand>
</feature>
<dbReference type="UniPathway" id="UPA00275">
    <property type="reaction ID" value="UER00399"/>
</dbReference>
<dbReference type="GO" id="GO:0008686">
    <property type="term" value="F:3,4-dihydroxy-2-butanone-4-phosphate synthase activity"/>
    <property type="evidence" value="ECO:0007669"/>
    <property type="project" value="UniProtKB-UniRule"/>
</dbReference>
<accession>A0A3E2TGZ3</accession>
<dbReference type="InterPro" id="IPR036144">
    <property type="entry name" value="RibA-like_sf"/>
</dbReference>
<feature type="binding site" evidence="19">
    <location>
        <begin position="252"/>
        <end position="256"/>
    </location>
    <ligand>
        <name>GTP</name>
        <dbReference type="ChEBI" id="CHEBI:37565"/>
    </ligand>
</feature>
<dbReference type="HAMAP" id="MF_00180">
    <property type="entry name" value="RibB"/>
    <property type="match status" value="1"/>
</dbReference>
<dbReference type="HAMAP" id="MF_00179">
    <property type="entry name" value="RibA"/>
    <property type="match status" value="1"/>
</dbReference>
<dbReference type="NCBIfam" id="NF001591">
    <property type="entry name" value="PRK00393.1"/>
    <property type="match status" value="1"/>
</dbReference>
<comment type="function">
    <text evidence="17 19">Catalyzes the conversion of GTP to 2,5-diamino-6-ribosylamino-4(3H)-pyrimidinone 5'-phosphate (DARP), formate and pyrophosphate.</text>
</comment>
<keyword evidence="13 19" id="KW-0342">GTP-binding</keyword>
<feature type="binding site" evidence="19">
    <location>
        <position position="257"/>
    </location>
    <ligand>
        <name>Zn(2+)</name>
        <dbReference type="ChEBI" id="CHEBI:29105"/>
        <note>catalytic</note>
    </ligand>
</feature>
<dbReference type="GO" id="GO:0003935">
    <property type="term" value="F:GTP cyclohydrolase II activity"/>
    <property type="evidence" value="ECO:0007669"/>
    <property type="project" value="UniProtKB-UniRule"/>
</dbReference>
<feature type="active site" description="Proton acceptor; for GTP cyclohydrolase activity" evidence="19">
    <location>
        <position position="329"/>
    </location>
</feature>
<feature type="binding site" evidence="19">
    <location>
        <position position="164"/>
    </location>
    <ligand>
        <name>D-ribulose 5-phosphate</name>
        <dbReference type="ChEBI" id="CHEBI:58121"/>
    </ligand>
</feature>
<dbReference type="EMBL" id="QVEP01000046">
    <property type="protein sequence ID" value="RGB75568.1"/>
    <property type="molecule type" value="Genomic_DNA"/>
</dbReference>
<keyword evidence="14 19" id="KW-0464">Manganese</keyword>
<comment type="catalytic activity">
    <reaction evidence="18 19">
        <text>GTP + 4 H2O = 2,5-diamino-6-hydroxy-4-(5-phosphoribosylamino)-pyrimidine + formate + 2 phosphate + 3 H(+)</text>
        <dbReference type="Rhea" id="RHEA:23704"/>
        <dbReference type="ChEBI" id="CHEBI:15377"/>
        <dbReference type="ChEBI" id="CHEBI:15378"/>
        <dbReference type="ChEBI" id="CHEBI:15740"/>
        <dbReference type="ChEBI" id="CHEBI:37565"/>
        <dbReference type="ChEBI" id="CHEBI:43474"/>
        <dbReference type="ChEBI" id="CHEBI:58614"/>
        <dbReference type="EC" id="3.5.4.25"/>
    </reaction>
</comment>
<evidence type="ECO:0000256" key="12">
    <source>
        <dbReference type="ARBA" id="ARBA00022842"/>
    </source>
</evidence>
<dbReference type="GO" id="GO:0005525">
    <property type="term" value="F:GTP binding"/>
    <property type="evidence" value="ECO:0007669"/>
    <property type="project" value="UniProtKB-KW"/>
</dbReference>
<keyword evidence="16 19" id="KW-0511">Multifunctional enzyme</keyword>
<evidence type="ECO:0000256" key="15">
    <source>
        <dbReference type="ARBA" id="ARBA00023239"/>
    </source>
</evidence>
<evidence type="ECO:0000313" key="21">
    <source>
        <dbReference type="EMBL" id="RGB75568.1"/>
    </source>
</evidence>
<feature type="binding site" evidence="19">
    <location>
        <position position="357"/>
    </location>
    <ligand>
        <name>GTP</name>
        <dbReference type="ChEBI" id="CHEBI:37565"/>
    </ligand>
</feature>
<dbReference type="FunFam" id="3.90.870.10:FF:000001">
    <property type="entry name" value="Riboflavin biosynthesis protein RibBA"/>
    <property type="match status" value="1"/>
</dbReference>
<comment type="pathway">
    <text evidence="5 19">Cofactor biosynthesis; riboflavin biosynthesis; 2-hydroxy-3-oxobutyl phosphate from D-ribulose 5-phosphate: step 1/1.</text>
</comment>
<dbReference type="EC" id="3.5.4.25" evidence="19"/>
<evidence type="ECO:0000313" key="22">
    <source>
        <dbReference type="Proteomes" id="UP000260773"/>
    </source>
</evidence>
<dbReference type="PANTHER" id="PTHR21327">
    <property type="entry name" value="GTP CYCLOHYDROLASE II-RELATED"/>
    <property type="match status" value="1"/>
</dbReference>
<gene>
    <name evidence="19" type="primary">ribBA</name>
    <name evidence="21" type="ORF">DW070_14115</name>
</gene>
<protein>
    <recommendedName>
        <fullName evidence="19">Riboflavin biosynthesis protein RibBA</fullName>
    </recommendedName>
    <domain>
        <recommendedName>
            <fullName evidence="19">3,4-dihydroxy-2-butanone 4-phosphate synthase</fullName>
            <shortName evidence="19">DHBP synthase</shortName>
            <ecNumber evidence="19">4.1.99.12</ecNumber>
        </recommendedName>
    </domain>
    <domain>
        <recommendedName>
            <fullName evidence="19">GTP cyclohydrolase-2</fullName>
            <ecNumber evidence="19">3.5.4.25</ecNumber>
        </recommendedName>
        <alternativeName>
            <fullName evidence="19">GTP cyclohydrolase II</fullName>
        </alternativeName>
    </domain>
</protein>
<feature type="site" description="Essential for DHBP synthase activity" evidence="19">
    <location>
        <position position="126"/>
    </location>
</feature>
<feature type="binding site" evidence="19">
    <location>
        <position position="29"/>
    </location>
    <ligand>
        <name>Mg(2+)</name>
        <dbReference type="ChEBI" id="CHEBI:18420"/>
        <label>2</label>
    </ligand>
</feature>
<keyword evidence="8 19" id="KW-0479">Metal-binding</keyword>
<feature type="binding site" evidence="19">
    <location>
        <begin position="28"/>
        <end position="29"/>
    </location>
    <ligand>
        <name>D-ribulose 5-phosphate</name>
        <dbReference type="ChEBI" id="CHEBI:58121"/>
    </ligand>
</feature>
<keyword evidence="11 19" id="KW-0862">Zinc</keyword>
<evidence type="ECO:0000256" key="10">
    <source>
        <dbReference type="ARBA" id="ARBA00022801"/>
    </source>
</evidence>
<comment type="caution">
    <text evidence="21">The sequence shown here is derived from an EMBL/GenBank/DDBJ whole genome shotgun (WGS) entry which is preliminary data.</text>
</comment>
<evidence type="ECO:0000256" key="9">
    <source>
        <dbReference type="ARBA" id="ARBA00022741"/>
    </source>
</evidence>
<feature type="binding site" evidence="19">
    <location>
        <position position="352"/>
    </location>
    <ligand>
        <name>GTP</name>
        <dbReference type="ChEBI" id="CHEBI:37565"/>
    </ligand>
</feature>
<comment type="catalytic activity">
    <reaction evidence="1 19">
        <text>D-ribulose 5-phosphate = (2S)-2-hydroxy-3-oxobutyl phosphate + formate + H(+)</text>
        <dbReference type="Rhea" id="RHEA:18457"/>
        <dbReference type="ChEBI" id="CHEBI:15378"/>
        <dbReference type="ChEBI" id="CHEBI:15740"/>
        <dbReference type="ChEBI" id="CHEBI:58121"/>
        <dbReference type="ChEBI" id="CHEBI:58830"/>
        <dbReference type="EC" id="4.1.99.12"/>
    </reaction>
</comment>
<feature type="binding site" evidence="19">
    <location>
        <position position="29"/>
    </location>
    <ligand>
        <name>Mg(2+)</name>
        <dbReference type="ChEBI" id="CHEBI:18420"/>
        <label>1</label>
    </ligand>
</feature>
<dbReference type="InterPro" id="IPR032677">
    <property type="entry name" value="GTP_cyclohydro_II"/>
</dbReference>
<feature type="region of interest" description="DHBP synthase" evidence="19">
    <location>
        <begin position="1"/>
        <end position="201"/>
    </location>
</feature>
<dbReference type="SUPFAM" id="SSF55821">
    <property type="entry name" value="YrdC/RibB"/>
    <property type="match status" value="1"/>
</dbReference>
<dbReference type="PANTHER" id="PTHR21327:SF18">
    <property type="entry name" value="3,4-DIHYDROXY-2-BUTANONE 4-PHOSPHATE SYNTHASE"/>
    <property type="match status" value="1"/>
</dbReference>
<evidence type="ECO:0000256" key="5">
    <source>
        <dbReference type="ARBA" id="ARBA00004904"/>
    </source>
</evidence>
<feature type="binding site" evidence="19">
    <location>
        <position position="270"/>
    </location>
    <ligand>
        <name>Zn(2+)</name>
        <dbReference type="ChEBI" id="CHEBI:29105"/>
        <note>catalytic</note>
    </ligand>
</feature>
<comment type="cofactor">
    <cofactor evidence="2">
        <name>Mn(2+)</name>
        <dbReference type="ChEBI" id="CHEBI:29035"/>
    </cofactor>
</comment>
<evidence type="ECO:0000256" key="2">
    <source>
        <dbReference type="ARBA" id="ARBA00001936"/>
    </source>
</evidence>
<dbReference type="AlphaFoldDB" id="A0A3E2TGZ3"/>
<sequence>MKEFNSVEEVIEAVRGGKIVVVMDDEDRENEGDVICAAEFATPENVNFMASYAKGLICMPMHVDYVEKLGLDMMCSVNTDNHGTAFTESIDYKDTTTGISAFERSMTAMKVVEDSAKPEDFRRPGHMFPLVAKKGGIFERPGHTEVTVDLMEMAGLKKVGLCCEIMKDDGTMARRDDLLAFAEEHDLKICTIAQIKRYRKEHEKLVECVAKAKLPTKYGDFMMYGYINKLNGEHHVALVKGEIGDGKAVLCRVHSECLTGDAFGSQKCDCGEQLQTALRMIEKEGRGVLLYLRQEGRGIGLINKIKAYALQDQGYDTIQANIMLGFPADMRDYTIGSQILEDLGVHELRLMTNNPEKIDGIAAFDLKIIERVPIQMELGKNDAFYLLTKKEKMGHLLTYPVTLEEEENAKKDNKDNK</sequence>
<feature type="active site" description="Nucleophile; for GTP cyclohydrolase activity" evidence="19">
    <location>
        <position position="331"/>
    </location>
</feature>
<dbReference type="Gene3D" id="3.40.50.10990">
    <property type="entry name" value="GTP cyclohydrolase II"/>
    <property type="match status" value="1"/>
</dbReference>
<feature type="binding site" evidence="19">
    <location>
        <position position="273"/>
    </location>
    <ligand>
        <name>GTP</name>
        <dbReference type="ChEBI" id="CHEBI:37565"/>
    </ligand>
</feature>
<evidence type="ECO:0000256" key="17">
    <source>
        <dbReference type="ARBA" id="ARBA00043932"/>
    </source>
</evidence>
<dbReference type="Gene3D" id="3.90.870.10">
    <property type="entry name" value="DHBP synthase"/>
    <property type="match status" value="1"/>
</dbReference>
<evidence type="ECO:0000259" key="20">
    <source>
        <dbReference type="Pfam" id="PF00925"/>
    </source>
</evidence>
<comment type="cofactor">
    <cofactor evidence="19">
        <name>Mg(2+)</name>
        <dbReference type="ChEBI" id="CHEBI:18420"/>
    </cofactor>
    <cofactor evidence="19">
        <name>Mn(2+)</name>
        <dbReference type="ChEBI" id="CHEBI:29035"/>
    </cofactor>
    <text evidence="19">Binds 2 divalent metal cations per subunit. Magnesium or manganese.</text>
</comment>
<proteinExistence type="inferred from homology"/>
<comment type="function">
    <text evidence="3 19">Catalyzes the conversion of D-ribulose 5-phosphate to formate and 3,4-dihydroxy-2-butanone 4-phosphate.</text>
</comment>
<dbReference type="InterPro" id="IPR000422">
    <property type="entry name" value="DHBP_synthase_RibB"/>
</dbReference>
<keyword evidence="7 19" id="KW-0686">Riboflavin biosynthesis</keyword>
<dbReference type="PIRSF" id="PIRSF001259">
    <property type="entry name" value="RibA"/>
    <property type="match status" value="1"/>
</dbReference>
<keyword evidence="9 19" id="KW-0547">Nucleotide-binding</keyword>
<feature type="binding site" evidence="19">
    <location>
        <position position="317"/>
    </location>
    <ligand>
        <name>GTP</name>
        <dbReference type="ChEBI" id="CHEBI:37565"/>
    </ligand>
</feature>
<dbReference type="FunFam" id="3.40.50.10990:FF:000001">
    <property type="entry name" value="Riboflavin biosynthesis protein RibBA"/>
    <property type="match status" value="1"/>
</dbReference>
<evidence type="ECO:0000256" key="16">
    <source>
        <dbReference type="ARBA" id="ARBA00023268"/>
    </source>
</evidence>
<dbReference type="GO" id="GO:0008270">
    <property type="term" value="F:zinc ion binding"/>
    <property type="evidence" value="ECO:0007669"/>
    <property type="project" value="UniProtKB-UniRule"/>
</dbReference>
<dbReference type="GO" id="GO:0005829">
    <property type="term" value="C:cytosol"/>
    <property type="evidence" value="ECO:0007669"/>
    <property type="project" value="TreeGrafter"/>
</dbReference>
<feature type="binding site" evidence="19">
    <location>
        <position position="268"/>
    </location>
    <ligand>
        <name>Zn(2+)</name>
        <dbReference type="ChEBI" id="CHEBI:29105"/>
        <note>catalytic</note>
    </ligand>
</feature>
<evidence type="ECO:0000256" key="8">
    <source>
        <dbReference type="ARBA" id="ARBA00022723"/>
    </source>
</evidence>
<dbReference type="CDD" id="cd00641">
    <property type="entry name" value="GTP_cyclohydro2"/>
    <property type="match status" value="1"/>
</dbReference>
<evidence type="ECO:0000256" key="19">
    <source>
        <dbReference type="HAMAP-Rule" id="MF_01283"/>
    </source>
</evidence>
<dbReference type="SUPFAM" id="SSF142695">
    <property type="entry name" value="RibA-like"/>
    <property type="match status" value="1"/>
</dbReference>